<dbReference type="GO" id="GO:0005886">
    <property type="term" value="C:plasma membrane"/>
    <property type="evidence" value="ECO:0007669"/>
    <property type="project" value="TreeGrafter"/>
</dbReference>
<feature type="region of interest" description="Disordered" evidence="3">
    <location>
        <begin position="488"/>
        <end position="520"/>
    </location>
</feature>
<dbReference type="SMART" id="SM00326">
    <property type="entry name" value="SH3"/>
    <property type="match status" value="1"/>
</dbReference>
<feature type="compositionally biased region" description="Polar residues" evidence="3">
    <location>
        <begin position="536"/>
        <end position="556"/>
    </location>
</feature>
<feature type="region of interest" description="Disordered" evidence="3">
    <location>
        <begin position="536"/>
        <end position="561"/>
    </location>
</feature>
<feature type="compositionally biased region" description="Polar residues" evidence="3">
    <location>
        <begin position="726"/>
        <end position="746"/>
    </location>
</feature>
<dbReference type="PROSITE" id="PS50002">
    <property type="entry name" value="SH3"/>
    <property type="match status" value="1"/>
</dbReference>
<gene>
    <name evidence="5" type="ORF">PODLI_1B022700</name>
</gene>
<protein>
    <submittedName>
        <fullName evidence="5">Amphiphysin isoform X1</fullName>
    </submittedName>
</protein>
<organism evidence="5 6">
    <name type="scientific">Podarcis lilfordi</name>
    <name type="common">Lilford's wall lizard</name>
    <dbReference type="NCBI Taxonomy" id="74358"/>
    <lineage>
        <taxon>Eukaryota</taxon>
        <taxon>Metazoa</taxon>
        <taxon>Chordata</taxon>
        <taxon>Craniata</taxon>
        <taxon>Vertebrata</taxon>
        <taxon>Euteleostomi</taxon>
        <taxon>Lepidosauria</taxon>
        <taxon>Squamata</taxon>
        <taxon>Bifurcata</taxon>
        <taxon>Unidentata</taxon>
        <taxon>Episquamata</taxon>
        <taxon>Laterata</taxon>
        <taxon>Lacertibaenia</taxon>
        <taxon>Lacertidae</taxon>
        <taxon>Podarcis</taxon>
    </lineage>
</organism>
<reference evidence="5" key="1">
    <citation type="submission" date="2022-12" db="EMBL/GenBank/DDBJ databases">
        <authorList>
            <person name="Alioto T."/>
            <person name="Alioto T."/>
            <person name="Gomez Garrido J."/>
        </authorList>
    </citation>
    <scope>NUCLEOTIDE SEQUENCE</scope>
</reference>
<keyword evidence="6" id="KW-1185">Reference proteome</keyword>
<dbReference type="Gene3D" id="2.30.30.40">
    <property type="entry name" value="SH3 Domains"/>
    <property type="match status" value="1"/>
</dbReference>
<feature type="compositionally biased region" description="Basic and acidic residues" evidence="3">
    <location>
        <begin position="338"/>
        <end position="347"/>
    </location>
</feature>
<dbReference type="EMBL" id="OX395137">
    <property type="protein sequence ID" value="CAI5788098.1"/>
    <property type="molecule type" value="Genomic_DNA"/>
</dbReference>
<dbReference type="FunFam" id="2.30.30.40:FF:000103">
    <property type="entry name" value="Amphiphysin"/>
    <property type="match status" value="1"/>
</dbReference>
<accession>A0AA35L2R8</accession>
<dbReference type="Proteomes" id="UP001178461">
    <property type="component" value="Chromosome 12"/>
</dbReference>
<dbReference type="PRINTS" id="PR01251">
    <property type="entry name" value="AMPHIPHYSIN"/>
</dbReference>
<feature type="region of interest" description="Disordered" evidence="3">
    <location>
        <begin position="655"/>
        <end position="686"/>
    </location>
</feature>
<feature type="compositionally biased region" description="Low complexity" evidence="3">
    <location>
        <begin position="19"/>
        <end position="30"/>
    </location>
</feature>
<dbReference type="GO" id="GO:0048488">
    <property type="term" value="P:synaptic vesicle endocytosis"/>
    <property type="evidence" value="ECO:0007669"/>
    <property type="project" value="TreeGrafter"/>
</dbReference>
<feature type="region of interest" description="Disordered" evidence="3">
    <location>
        <begin position="714"/>
        <end position="757"/>
    </location>
</feature>
<dbReference type="InterPro" id="IPR003005">
    <property type="entry name" value="Amphiphysin"/>
</dbReference>
<feature type="region of interest" description="Disordered" evidence="3">
    <location>
        <begin position="330"/>
        <end position="360"/>
    </location>
</feature>
<evidence type="ECO:0000313" key="6">
    <source>
        <dbReference type="Proteomes" id="UP001178461"/>
    </source>
</evidence>
<dbReference type="InterPro" id="IPR036028">
    <property type="entry name" value="SH3-like_dom_sf"/>
</dbReference>
<evidence type="ECO:0000256" key="3">
    <source>
        <dbReference type="SAM" id="MobiDB-lite"/>
    </source>
</evidence>
<feature type="region of interest" description="Disordered" evidence="3">
    <location>
        <begin position="121"/>
        <end position="150"/>
    </location>
</feature>
<name>A0AA35L2R8_9SAUR</name>
<dbReference type="AlphaFoldDB" id="A0AA35L2R8"/>
<sequence length="830" mass="88808">MEENPHNGSTEDVNKPQTDLGSLNLGLDGSTASESQERAAGLPLPFPEAEQTSTASSVALATTTWPAVGEQEDGASWTASVDENQTTFPEPYLDTSHVADSGTDLVETNKPLVSETLAERPTVGTDSFLDGDPFNVAKSEEEKQETEESLWANVEPCEKVETGDVSLKKLDYTEEFEERDKGYTEIGHLEALGDHETLKSTEIESIGDSEHNTGQEETTAGSYLQEFGLEFNGDALLSGTRERDAEDVVNLGLGCEVSDGKSVAYSGSEPENGFGPWNRDQGRECVGGLPLSGNTATKCTQERKMAGITGLADLDVRDKSTAEVENPVCGDELCGAEEPNKEIEDHSSSSSSRPQKSNMTGECQATLMPFEKEMVLQPGSADAAGANLDNSWLGDVEDKFVDREAFCVAEELNSNVSCPEALETDPWQANWDPTVNTDSWGFSSETNGFDDWPFPPKQDTVDGNVEISWPSFNDKWSTQDLGGIDNSWGAVGVTPSHQNQEAPLKQGTSGEQANVSSCGTSKEIGRPMVLFQMGNSRNASTESSTSPKDNETNSSDLSEDEIANRRYGLLYQEIEADKEEASSSAFNGFTQDTSLFSMQASQNVMDNLAAVEEGTKEAPELAEKECELQMDSVIQGPDGAEGVAVAPGTEAGEVAAPAEGGVGESDIAGTEGKAGESQENLSSIPSVVIEPASNNEADGEDHEVLVNEAKDAAEDVGAQSAEGPASETSEAASEPKTTQSTSSEEQPVSADDSMPPGFRFKVETLHDFEAANSDELNLLRGDIVLVIQSVAEADQEAGWLTGIKESDWLQYKDVATYKGLFPENFTRCLK</sequence>
<feature type="compositionally biased region" description="Polar residues" evidence="3">
    <location>
        <begin position="1"/>
        <end position="17"/>
    </location>
</feature>
<feature type="region of interest" description="Disordered" evidence="3">
    <location>
        <begin position="84"/>
        <end position="104"/>
    </location>
</feature>
<proteinExistence type="predicted"/>
<feature type="region of interest" description="Disordered" evidence="3">
    <location>
        <begin position="1"/>
        <end position="58"/>
    </location>
</feature>
<dbReference type="GO" id="GO:0008021">
    <property type="term" value="C:synaptic vesicle"/>
    <property type="evidence" value="ECO:0007669"/>
    <property type="project" value="TreeGrafter"/>
</dbReference>
<dbReference type="PANTHER" id="PTHR46514:SF2">
    <property type="entry name" value="AMPHIPHYSIN"/>
    <property type="match status" value="1"/>
</dbReference>
<dbReference type="SUPFAM" id="SSF50044">
    <property type="entry name" value="SH3-domain"/>
    <property type="match status" value="1"/>
</dbReference>
<keyword evidence="1 2" id="KW-0728">SH3 domain</keyword>
<dbReference type="InterPro" id="IPR001452">
    <property type="entry name" value="SH3_domain"/>
</dbReference>
<evidence type="ECO:0000313" key="5">
    <source>
        <dbReference type="EMBL" id="CAI5788098.1"/>
    </source>
</evidence>
<feature type="compositionally biased region" description="Polar residues" evidence="3">
    <location>
        <begin position="495"/>
        <end position="520"/>
    </location>
</feature>
<evidence type="ECO:0000256" key="2">
    <source>
        <dbReference type="PROSITE-ProRule" id="PRU00192"/>
    </source>
</evidence>
<evidence type="ECO:0000256" key="1">
    <source>
        <dbReference type="ARBA" id="ARBA00022443"/>
    </source>
</evidence>
<evidence type="ECO:0000259" key="4">
    <source>
        <dbReference type="PROSITE" id="PS50002"/>
    </source>
</evidence>
<dbReference type="GO" id="GO:0005543">
    <property type="term" value="F:phospholipid binding"/>
    <property type="evidence" value="ECO:0007669"/>
    <property type="project" value="TreeGrafter"/>
</dbReference>
<feature type="region of interest" description="Disordered" evidence="3">
    <location>
        <begin position="261"/>
        <end position="294"/>
    </location>
</feature>
<feature type="domain" description="SH3" evidence="4">
    <location>
        <begin position="757"/>
        <end position="830"/>
    </location>
</feature>
<dbReference type="PANTHER" id="PTHR46514">
    <property type="entry name" value="AMPHIPHYSIN"/>
    <property type="match status" value="1"/>
</dbReference>